<dbReference type="PANTHER" id="PTHR10030:SF37">
    <property type="entry name" value="ALPHA-L-FUCOSIDASE-RELATED"/>
    <property type="match status" value="1"/>
</dbReference>
<keyword evidence="4 10" id="KW-0732">Signal</keyword>
<dbReference type="GO" id="GO:0016139">
    <property type="term" value="P:glycoside catabolic process"/>
    <property type="evidence" value="ECO:0007669"/>
    <property type="project" value="TreeGrafter"/>
</dbReference>
<comment type="function">
    <text evidence="1">Alpha-L-fucosidase is responsible for hydrolyzing the alpha-1,6-linked fucose joined to the reducing-end N-acetylglucosamine of the carbohydrate moieties of glycoproteins.</text>
</comment>
<feature type="chain" id="PRO_5040366737" description="Putative alpha-L-fucosidase" evidence="10">
    <location>
        <begin position="22"/>
        <end position="491"/>
    </location>
</feature>
<sequence length="491" mass="57248">MKVNNLLLSVFLVLSFSVLSALSSFNIPHIISANDDQIIDENLIDQTKDFKKFEPTWESLDARPLPEWYDNAKIGIFLHFGVYAAISYGSEWFWNNWKNDKVPEYVDFMKRTQNPSFTYQDFAKSFTCELFNATEWAEIFADSGAQYVIITSKHHEGYTLYPSSYSFSWNSMDVGPNRDILKELSDAVREKKLTFGIYYSLYEWFNRMYLSDKYHAFFQQTYVNNKMWPELQEIIHRYHPEIIWSDGDWEAPDGYWKSKEFLAWLYNESPVKNTVVTNDRWGSGMPCKHGGFYTCTDRFNPGKLVEHKFENAMTIDKKSWGHRSNTVLDDYLTKDELIREIVSTVAINGNIAINIGPTMYGKIEPIFADRLRDMGKWLRINGKSIYGSKPWAHQKEGNDTWFTMKHGESRDSVFVFIFEYPYDTNAVSIASLADFVDSSSKVKLLGYSGIVKHQLSESKNAFKIQFPEKRFIDKAGLFSVWTFEVDIPKQK</sequence>
<accession>A0A9N9S3M6</accession>
<dbReference type="Proteomes" id="UP001153620">
    <property type="component" value="Chromosome 3"/>
</dbReference>
<evidence type="ECO:0000256" key="6">
    <source>
        <dbReference type="ARBA" id="ARBA00023180"/>
    </source>
</evidence>
<dbReference type="OrthoDB" id="6039950at2759"/>
<dbReference type="InterPro" id="IPR000933">
    <property type="entry name" value="Glyco_hydro_29"/>
</dbReference>
<dbReference type="InterPro" id="IPR017853">
    <property type="entry name" value="GH"/>
</dbReference>
<evidence type="ECO:0000256" key="4">
    <source>
        <dbReference type="ARBA" id="ARBA00022729"/>
    </source>
</evidence>
<dbReference type="InterPro" id="IPR031919">
    <property type="entry name" value="Fucosidase_C"/>
</dbReference>
<dbReference type="GO" id="GO:0005764">
    <property type="term" value="C:lysosome"/>
    <property type="evidence" value="ECO:0007669"/>
    <property type="project" value="TreeGrafter"/>
</dbReference>
<dbReference type="InterPro" id="IPR057739">
    <property type="entry name" value="Glyco_hydro_29_N"/>
</dbReference>
<feature type="domain" description="Glycoside hydrolase family 29 N-terminal" evidence="11">
    <location>
        <begin position="47"/>
        <end position="383"/>
    </location>
</feature>
<feature type="signal peptide" evidence="10">
    <location>
        <begin position="1"/>
        <end position="21"/>
    </location>
</feature>
<dbReference type="InterPro" id="IPR016286">
    <property type="entry name" value="FUC_metazoa-typ"/>
</dbReference>
<organism evidence="13 14">
    <name type="scientific">Chironomus riparius</name>
    <dbReference type="NCBI Taxonomy" id="315576"/>
    <lineage>
        <taxon>Eukaryota</taxon>
        <taxon>Metazoa</taxon>
        <taxon>Ecdysozoa</taxon>
        <taxon>Arthropoda</taxon>
        <taxon>Hexapoda</taxon>
        <taxon>Insecta</taxon>
        <taxon>Pterygota</taxon>
        <taxon>Neoptera</taxon>
        <taxon>Endopterygota</taxon>
        <taxon>Diptera</taxon>
        <taxon>Nematocera</taxon>
        <taxon>Chironomoidea</taxon>
        <taxon>Chironomidae</taxon>
        <taxon>Chironominae</taxon>
        <taxon>Chironomus</taxon>
    </lineage>
</organism>
<dbReference type="PANTHER" id="PTHR10030">
    <property type="entry name" value="ALPHA-L-FUCOSIDASE"/>
    <property type="match status" value="1"/>
</dbReference>
<dbReference type="EMBL" id="OU895879">
    <property type="protein sequence ID" value="CAG9809250.1"/>
    <property type="molecule type" value="Genomic_DNA"/>
</dbReference>
<keyword evidence="7" id="KW-0326">Glycosidase</keyword>
<evidence type="ECO:0000256" key="2">
    <source>
        <dbReference type="ARBA" id="ARBA00007951"/>
    </source>
</evidence>
<gene>
    <name evidence="13" type="ORF">CHIRRI_LOCUS12078</name>
</gene>
<evidence type="ECO:0000313" key="14">
    <source>
        <dbReference type="Proteomes" id="UP001153620"/>
    </source>
</evidence>
<dbReference type="Gene3D" id="3.20.20.80">
    <property type="entry name" value="Glycosidases"/>
    <property type="match status" value="1"/>
</dbReference>
<reference evidence="13" key="1">
    <citation type="submission" date="2022-01" db="EMBL/GenBank/DDBJ databases">
        <authorList>
            <person name="King R."/>
        </authorList>
    </citation>
    <scope>NUCLEOTIDE SEQUENCE</scope>
</reference>
<reference evidence="13" key="2">
    <citation type="submission" date="2022-10" db="EMBL/GenBank/DDBJ databases">
        <authorList>
            <consortium name="ENA_rothamsted_submissions"/>
            <consortium name="culmorum"/>
            <person name="King R."/>
        </authorList>
    </citation>
    <scope>NUCLEOTIDE SEQUENCE</scope>
</reference>
<feature type="domain" description="Alpha-L-fucosidase C-terminal" evidence="12">
    <location>
        <begin position="398"/>
        <end position="484"/>
    </location>
</feature>
<comment type="similarity">
    <text evidence="2">Belongs to the glycosyl hydrolase 29 family.</text>
</comment>
<dbReference type="GO" id="GO:0006004">
    <property type="term" value="P:fucose metabolic process"/>
    <property type="evidence" value="ECO:0007669"/>
    <property type="project" value="InterPro"/>
</dbReference>
<evidence type="ECO:0000256" key="10">
    <source>
        <dbReference type="SAM" id="SignalP"/>
    </source>
</evidence>
<dbReference type="Pfam" id="PF16757">
    <property type="entry name" value="Fucosidase_C"/>
    <property type="match status" value="1"/>
</dbReference>
<keyword evidence="14" id="KW-1185">Reference proteome</keyword>
<dbReference type="GO" id="GO:0004560">
    <property type="term" value="F:alpha-L-fucosidase activity"/>
    <property type="evidence" value="ECO:0007669"/>
    <property type="project" value="UniProtKB-EC"/>
</dbReference>
<evidence type="ECO:0000256" key="7">
    <source>
        <dbReference type="ARBA" id="ARBA00023295"/>
    </source>
</evidence>
<dbReference type="EC" id="3.2.1.51" evidence="3"/>
<name>A0A9N9S3M6_9DIPT</name>
<evidence type="ECO:0000259" key="11">
    <source>
        <dbReference type="Pfam" id="PF01120"/>
    </source>
</evidence>
<proteinExistence type="inferred from homology"/>
<evidence type="ECO:0000256" key="1">
    <source>
        <dbReference type="ARBA" id="ARBA00004071"/>
    </source>
</evidence>
<evidence type="ECO:0000256" key="9">
    <source>
        <dbReference type="ARBA" id="ARBA00081661"/>
    </source>
</evidence>
<dbReference type="SUPFAM" id="SSF51445">
    <property type="entry name" value="(Trans)glycosidases"/>
    <property type="match status" value="1"/>
</dbReference>
<dbReference type="SMART" id="SM00812">
    <property type="entry name" value="Alpha_L_fucos"/>
    <property type="match status" value="1"/>
</dbReference>
<evidence type="ECO:0000313" key="13">
    <source>
        <dbReference type="EMBL" id="CAG9809250.1"/>
    </source>
</evidence>
<evidence type="ECO:0000259" key="12">
    <source>
        <dbReference type="Pfam" id="PF16757"/>
    </source>
</evidence>
<dbReference type="Pfam" id="PF01120">
    <property type="entry name" value="Alpha_L_fucos"/>
    <property type="match status" value="1"/>
</dbReference>
<dbReference type="PRINTS" id="PR00741">
    <property type="entry name" value="GLHYDRLASE29"/>
</dbReference>
<evidence type="ECO:0000256" key="5">
    <source>
        <dbReference type="ARBA" id="ARBA00022801"/>
    </source>
</evidence>
<evidence type="ECO:0000256" key="3">
    <source>
        <dbReference type="ARBA" id="ARBA00012662"/>
    </source>
</evidence>
<evidence type="ECO:0000256" key="8">
    <source>
        <dbReference type="ARBA" id="ARBA00074133"/>
    </source>
</evidence>
<protein>
    <recommendedName>
        <fullName evidence="8">Putative alpha-L-fucosidase</fullName>
        <ecNumber evidence="3">3.2.1.51</ecNumber>
    </recommendedName>
    <alternativeName>
        <fullName evidence="9">Alpha-L-fucoside fucohydrolase</fullName>
    </alternativeName>
</protein>
<keyword evidence="6" id="KW-0325">Glycoprotein</keyword>
<keyword evidence="5" id="KW-0378">Hydrolase</keyword>
<dbReference type="AlphaFoldDB" id="A0A9N9S3M6"/>
<dbReference type="FunFam" id="3.20.20.80:FF:000027">
    <property type="entry name" value="Alpha-L-fucosidase"/>
    <property type="match status" value="1"/>
</dbReference>